<organism evidence="5 6">
    <name type="scientific">Phytophthora kernoviae</name>
    <dbReference type="NCBI Taxonomy" id="325452"/>
    <lineage>
        <taxon>Eukaryota</taxon>
        <taxon>Sar</taxon>
        <taxon>Stramenopiles</taxon>
        <taxon>Oomycota</taxon>
        <taxon>Peronosporomycetes</taxon>
        <taxon>Peronosporales</taxon>
        <taxon>Peronosporaceae</taxon>
        <taxon>Phytophthora</taxon>
    </lineage>
</organism>
<evidence type="ECO:0000256" key="1">
    <source>
        <dbReference type="ARBA" id="ARBA00004340"/>
    </source>
</evidence>
<feature type="domain" description="Crinkler effector protein N-terminal" evidence="4">
    <location>
        <begin position="2"/>
        <end position="78"/>
    </location>
</feature>
<comment type="caution">
    <text evidence="5">The sequence shown here is derived from an EMBL/GenBank/DDBJ whole genome shotgun (WGS) entry which is preliminary data.</text>
</comment>
<evidence type="ECO:0000256" key="3">
    <source>
        <dbReference type="ARBA" id="ARBA00022525"/>
    </source>
</evidence>
<proteinExistence type="predicted"/>
<comment type="subcellular location">
    <subcellularLocation>
        <location evidence="1">Host cell</location>
    </subcellularLocation>
    <subcellularLocation>
        <location evidence="2">Secreted</location>
    </subcellularLocation>
</comment>
<name>A0A8T0LP20_9STRA</name>
<accession>A0A8T0LP20</accession>
<sequence length="96" mass="10553">MEKPDTIKGEADKLQLFLAKTTDDAWFSSKSPQVVSMRSGGIPDEVKTLLNVEMDPADEIGDLFEGAPMKTTIHVLVVVPDELNQVAKDTRSARTH</sequence>
<dbReference type="AlphaFoldDB" id="A0A8T0LP20"/>
<dbReference type="GO" id="GO:0043657">
    <property type="term" value="C:host cell"/>
    <property type="evidence" value="ECO:0007669"/>
    <property type="project" value="UniProtKB-SubCell"/>
</dbReference>
<evidence type="ECO:0000259" key="4">
    <source>
        <dbReference type="Pfam" id="PF20147"/>
    </source>
</evidence>
<evidence type="ECO:0000313" key="6">
    <source>
        <dbReference type="Proteomes" id="UP000785171"/>
    </source>
</evidence>
<evidence type="ECO:0000256" key="2">
    <source>
        <dbReference type="ARBA" id="ARBA00004613"/>
    </source>
</evidence>
<reference evidence="5" key="1">
    <citation type="journal article" date="2015" name="Genom Data">
        <title>Genome sequences of six Phytophthora species associated with forests in New Zealand.</title>
        <authorList>
            <person name="Studholme D.J."/>
            <person name="McDougal R.L."/>
            <person name="Sambles C."/>
            <person name="Hansen E."/>
            <person name="Hardy G."/>
            <person name="Grant M."/>
            <person name="Ganley R.J."/>
            <person name="Williams N.M."/>
        </authorList>
    </citation>
    <scope>NUCLEOTIDE SEQUENCE</scope>
    <source>
        <strain evidence="5">NZFS 2646</strain>
    </source>
</reference>
<feature type="non-terminal residue" evidence="5">
    <location>
        <position position="96"/>
    </location>
</feature>
<dbReference type="Proteomes" id="UP000785171">
    <property type="component" value="Unassembled WGS sequence"/>
</dbReference>
<dbReference type="InterPro" id="IPR045379">
    <property type="entry name" value="Crinkler_N"/>
</dbReference>
<keyword evidence="3" id="KW-0964">Secreted</keyword>
<reference evidence="5" key="2">
    <citation type="submission" date="2020-06" db="EMBL/GenBank/DDBJ databases">
        <authorList>
            <person name="Studholme D.J."/>
        </authorList>
    </citation>
    <scope>NUCLEOTIDE SEQUENCE</scope>
    <source>
        <strain evidence="5">NZFS 2646</strain>
    </source>
</reference>
<dbReference type="GO" id="GO:0005576">
    <property type="term" value="C:extracellular region"/>
    <property type="evidence" value="ECO:0007669"/>
    <property type="project" value="UniProtKB-SubCell"/>
</dbReference>
<protein>
    <recommendedName>
        <fullName evidence="4">Crinkler effector protein N-terminal domain-containing protein</fullName>
    </recommendedName>
</protein>
<dbReference type="EMBL" id="JPWV03000477">
    <property type="protein sequence ID" value="KAG2510665.1"/>
    <property type="molecule type" value="Genomic_DNA"/>
</dbReference>
<gene>
    <name evidence="5" type="ORF">JM16_008469</name>
</gene>
<dbReference type="Pfam" id="PF20147">
    <property type="entry name" value="Crinkler"/>
    <property type="match status" value="1"/>
</dbReference>
<evidence type="ECO:0000313" key="5">
    <source>
        <dbReference type="EMBL" id="KAG2510665.1"/>
    </source>
</evidence>